<name>A0A7X4RW00_9VIBR</name>
<keyword evidence="1" id="KW-1133">Transmembrane helix</keyword>
<dbReference type="EMBL" id="WEKT01000038">
    <property type="protein sequence ID" value="MZI94822.1"/>
    <property type="molecule type" value="Genomic_DNA"/>
</dbReference>
<keyword evidence="3" id="KW-1185">Reference proteome</keyword>
<dbReference type="Proteomes" id="UP000462621">
    <property type="component" value="Unassembled WGS sequence"/>
</dbReference>
<evidence type="ECO:0000313" key="3">
    <source>
        <dbReference type="Proteomes" id="UP000462621"/>
    </source>
</evidence>
<keyword evidence="1" id="KW-0472">Membrane</keyword>
<evidence type="ECO:0000313" key="2">
    <source>
        <dbReference type="EMBL" id="MZI94822.1"/>
    </source>
</evidence>
<sequence length="138" mass="16052">MNIKRHQGIGLIEVLVTMLLISLSVLGLMKSHLYLLQHQDAALVKQHAYQVAHEQLSEWQRQSYSETWFDERLHSGHSVVDAYTMHWRVSSLMNAHLKLVELKVSWNDKQFGEQSIEIKTIYQRGVLPIYRPTLSQDG</sequence>
<feature type="transmembrane region" description="Helical" evidence="1">
    <location>
        <begin position="9"/>
        <end position="29"/>
    </location>
</feature>
<comment type="caution">
    <text evidence="2">The sequence shown here is derived from an EMBL/GenBank/DDBJ whole genome shotgun (WGS) entry which is preliminary data.</text>
</comment>
<dbReference type="Pfam" id="PF07963">
    <property type="entry name" value="N_methyl"/>
    <property type="match status" value="1"/>
</dbReference>
<proteinExistence type="predicted"/>
<accession>A0A7X4RW00</accession>
<dbReference type="InterPro" id="IPR012902">
    <property type="entry name" value="N_methyl_site"/>
</dbReference>
<gene>
    <name evidence="2" type="ORF">F9817_16720</name>
</gene>
<keyword evidence="1" id="KW-0812">Transmembrane</keyword>
<evidence type="ECO:0008006" key="4">
    <source>
        <dbReference type="Google" id="ProtNLM"/>
    </source>
</evidence>
<protein>
    <recommendedName>
        <fullName evidence="4">Prepilin-type N-terminal cleavage/methylation domain-containing protein</fullName>
    </recommendedName>
</protein>
<reference evidence="2 3" key="1">
    <citation type="submission" date="2019-10" db="EMBL/GenBank/DDBJ databases">
        <title>Vibrio sp. nov. isolated from a shrimp pond.</title>
        <authorList>
            <person name="Gomez-Gil B."/>
            <person name="Enciso-Ibarra J."/>
            <person name="Enciso-Ibarra K."/>
            <person name="Bolan-Mejia C."/>
        </authorList>
    </citation>
    <scope>NUCLEOTIDE SEQUENCE [LARGE SCALE GENOMIC DNA]</scope>
    <source>
        <strain evidence="2 3">CAIM 722</strain>
    </source>
</reference>
<dbReference type="RefSeq" id="WP_161157303.1">
    <property type="nucleotide sequence ID" value="NZ_WEKT01000038.1"/>
</dbReference>
<dbReference type="AlphaFoldDB" id="A0A7X4RW00"/>
<organism evidence="2 3">
    <name type="scientific">Vibrio eleionomae</name>
    <dbReference type="NCBI Taxonomy" id="2653505"/>
    <lineage>
        <taxon>Bacteria</taxon>
        <taxon>Pseudomonadati</taxon>
        <taxon>Pseudomonadota</taxon>
        <taxon>Gammaproteobacteria</taxon>
        <taxon>Vibrionales</taxon>
        <taxon>Vibrionaceae</taxon>
        <taxon>Vibrio</taxon>
    </lineage>
</organism>
<evidence type="ECO:0000256" key="1">
    <source>
        <dbReference type="SAM" id="Phobius"/>
    </source>
</evidence>